<organism evidence="2">
    <name type="scientific">marine sediment metagenome</name>
    <dbReference type="NCBI Taxonomy" id="412755"/>
    <lineage>
        <taxon>unclassified sequences</taxon>
        <taxon>metagenomes</taxon>
        <taxon>ecological metagenomes</taxon>
    </lineage>
</organism>
<dbReference type="SUPFAM" id="SSF52402">
    <property type="entry name" value="Adenine nucleotide alpha hydrolases-like"/>
    <property type="match status" value="1"/>
</dbReference>
<accession>A0A0F9GL94</accession>
<protein>
    <recommendedName>
        <fullName evidence="1">Phosphoadenosine phosphosulphate reductase domain-containing protein</fullName>
    </recommendedName>
</protein>
<dbReference type="InterPro" id="IPR002500">
    <property type="entry name" value="PAPS_reduct_dom"/>
</dbReference>
<dbReference type="Pfam" id="PF01507">
    <property type="entry name" value="PAPS_reduct"/>
    <property type="match status" value="1"/>
</dbReference>
<comment type="caution">
    <text evidence="2">The sequence shown here is derived from an EMBL/GenBank/DDBJ whole genome shotgun (WGS) entry which is preliminary data.</text>
</comment>
<proteinExistence type="predicted"/>
<dbReference type="PANTHER" id="PTHR43196:SF2">
    <property type="entry name" value="PHOSPHOADENOSINE PHOSPHOSULFATE REDUCTASE"/>
    <property type="match status" value="1"/>
</dbReference>
<name>A0A0F9GL94_9ZZZZ</name>
<reference evidence="2" key="1">
    <citation type="journal article" date="2015" name="Nature">
        <title>Complex archaea that bridge the gap between prokaryotes and eukaryotes.</title>
        <authorList>
            <person name="Spang A."/>
            <person name="Saw J.H."/>
            <person name="Jorgensen S.L."/>
            <person name="Zaremba-Niedzwiedzka K."/>
            <person name="Martijn J."/>
            <person name="Lind A.E."/>
            <person name="van Eijk R."/>
            <person name="Schleper C."/>
            <person name="Guy L."/>
            <person name="Ettema T.J."/>
        </authorList>
    </citation>
    <scope>NUCLEOTIDE SEQUENCE</scope>
</reference>
<dbReference type="Gene3D" id="3.40.50.620">
    <property type="entry name" value="HUPs"/>
    <property type="match status" value="1"/>
</dbReference>
<dbReference type="GO" id="GO:0003824">
    <property type="term" value="F:catalytic activity"/>
    <property type="evidence" value="ECO:0007669"/>
    <property type="project" value="InterPro"/>
</dbReference>
<feature type="domain" description="Phosphoadenosine phosphosulphate reductase" evidence="1">
    <location>
        <begin position="131"/>
        <end position="234"/>
    </location>
</feature>
<evidence type="ECO:0000259" key="1">
    <source>
        <dbReference type="Pfam" id="PF01507"/>
    </source>
</evidence>
<evidence type="ECO:0000313" key="2">
    <source>
        <dbReference type="EMBL" id="KKL99679.1"/>
    </source>
</evidence>
<dbReference type="AlphaFoldDB" id="A0A0F9GL94"/>
<gene>
    <name evidence="2" type="ORF">LCGC14_1811970</name>
</gene>
<sequence>MIDLKSYDKIIVFFSGGKDSLACLLNLIDLSVDMSKVELWHHEIDGREGSTLMDWPITPDYCRKLAVAFGLPIYFSWKVGGFEREMLRDQSLTSPTKFETPNEGIKQIGGTRGKENTRLKFPQVSANLSVRWCSAYLKIDVASAAIRNQKRFDHSRTLVISGERAEESPARANYKTFEPDRSDNRTGRIGRHVDRWRPIHKWTEGEVWEIAKKHHINPHPAYKLGWGRVSCQFCIFGSDNQWRTAQSVSPERMGILEKYEDSFALTIHRSKTISERCEAGTPYEMRQEDIDSALSTTYNEPVIVDNWQLPTGAFGESCGPT</sequence>
<dbReference type="InterPro" id="IPR014729">
    <property type="entry name" value="Rossmann-like_a/b/a_fold"/>
</dbReference>
<dbReference type="PANTHER" id="PTHR43196">
    <property type="entry name" value="SULFATE ADENYLYLTRANSFERASE SUBUNIT 2"/>
    <property type="match status" value="1"/>
</dbReference>
<dbReference type="EMBL" id="LAZR01017615">
    <property type="protein sequence ID" value="KKL99679.1"/>
    <property type="molecule type" value="Genomic_DNA"/>
</dbReference>
<dbReference type="InterPro" id="IPR050128">
    <property type="entry name" value="Sulfate_adenylyltrnsfr_sub2"/>
</dbReference>